<dbReference type="EMBL" id="JBHTGL010000005">
    <property type="protein sequence ID" value="MFD0622344.1"/>
    <property type="molecule type" value="Genomic_DNA"/>
</dbReference>
<reference evidence="4" key="1">
    <citation type="journal article" date="2014" name="Int. J. Syst. Evol. Microbiol.">
        <title>Complete genome of a new Firmicutes species belonging to the dominant human colonic microbiota ('Ruminococcus bicirculans') reveals two chromosomes and a selective capacity to utilize plant glucans.</title>
        <authorList>
            <consortium name="NISC Comparative Sequencing Program"/>
            <person name="Wegmann U."/>
            <person name="Louis P."/>
            <person name="Goesmann A."/>
            <person name="Henrissat B."/>
            <person name="Duncan S.H."/>
            <person name="Flint H.J."/>
        </authorList>
    </citation>
    <scope>NUCLEOTIDE SEQUENCE</scope>
    <source>
        <strain evidence="4">JCM 12607</strain>
    </source>
</reference>
<feature type="chain" id="PRO_5045033387" evidence="1">
    <location>
        <begin position="29"/>
        <end position="119"/>
    </location>
</feature>
<name>A0ABW2WLV3_9ACTN</name>
<dbReference type="Pfam" id="PF08239">
    <property type="entry name" value="SH3_3"/>
    <property type="match status" value="1"/>
</dbReference>
<evidence type="ECO:0000259" key="2">
    <source>
        <dbReference type="Pfam" id="PF08239"/>
    </source>
</evidence>
<comment type="caution">
    <text evidence="4">The sequence shown here is derived from an EMBL/GenBank/DDBJ whole genome shotgun (WGS) entry which is preliminary data.</text>
</comment>
<feature type="domain" description="SH3b" evidence="2">
    <location>
        <begin position="49"/>
        <end position="115"/>
    </location>
</feature>
<feature type="signal peptide" evidence="1">
    <location>
        <begin position="1"/>
        <end position="28"/>
    </location>
</feature>
<protein>
    <submittedName>
        <fullName evidence="4">SH3 domain-containing protein</fullName>
    </submittedName>
</protein>
<dbReference type="Proteomes" id="UP001596915">
    <property type="component" value="Unassembled WGS sequence"/>
</dbReference>
<evidence type="ECO:0000313" key="4">
    <source>
        <dbReference type="EMBL" id="MFD0622344.1"/>
    </source>
</evidence>
<dbReference type="InterPro" id="IPR003646">
    <property type="entry name" value="SH3-like_bac-type"/>
</dbReference>
<proteinExistence type="predicted"/>
<sequence length="119" mass="11728">MRNSMKLMSVTGAAVLGALGVAVAPANAATESATVKAAASCYIHNVSGSTLNVRSGPGAKYTLIGTIAAGGKLPCGVDQDSGTKGQSYTSCGGGTYWLTVKINGQDGWVAEACVSIGAS</sequence>
<dbReference type="EMBL" id="JBHTGL010000005">
    <property type="protein sequence ID" value="MFD0622089.1"/>
    <property type="molecule type" value="Genomic_DNA"/>
</dbReference>
<reference evidence="4" key="3">
    <citation type="submission" date="2024-09" db="EMBL/GenBank/DDBJ databases">
        <authorList>
            <person name="Sun Q."/>
            <person name="Mori K."/>
        </authorList>
    </citation>
    <scope>NUCLEOTIDE SEQUENCE</scope>
    <source>
        <strain evidence="4">JCM 12607</strain>
    </source>
</reference>
<dbReference type="Gene3D" id="2.30.30.40">
    <property type="entry name" value="SH3 Domains"/>
    <property type="match status" value="1"/>
</dbReference>
<organism evidence="4 5">
    <name type="scientific">Streptomyces sanglieri</name>
    <dbReference type="NCBI Taxonomy" id="193460"/>
    <lineage>
        <taxon>Bacteria</taxon>
        <taxon>Bacillati</taxon>
        <taxon>Actinomycetota</taxon>
        <taxon>Actinomycetes</taxon>
        <taxon>Kitasatosporales</taxon>
        <taxon>Streptomycetaceae</taxon>
        <taxon>Streptomyces</taxon>
    </lineage>
</organism>
<accession>A0ABW2WLV3</accession>
<evidence type="ECO:0000256" key="1">
    <source>
        <dbReference type="SAM" id="SignalP"/>
    </source>
</evidence>
<reference evidence="5" key="2">
    <citation type="journal article" date="2019" name="Int. J. Syst. Evol. Microbiol.">
        <title>The Global Catalogue of Microorganisms (GCM) 10K type strain sequencing project: providing services to taxonomists for standard genome sequencing and annotation.</title>
        <authorList>
            <consortium name="The Broad Institute Genomics Platform"/>
            <consortium name="The Broad Institute Genome Sequencing Center for Infectious Disease"/>
            <person name="Wu L."/>
            <person name="Ma J."/>
        </authorList>
    </citation>
    <scope>NUCLEOTIDE SEQUENCE [LARGE SCALE GENOMIC DNA]</scope>
    <source>
        <strain evidence="5">JCM 12607</strain>
    </source>
</reference>
<keyword evidence="5" id="KW-1185">Reference proteome</keyword>
<evidence type="ECO:0000313" key="5">
    <source>
        <dbReference type="Proteomes" id="UP001596915"/>
    </source>
</evidence>
<evidence type="ECO:0000313" key="3">
    <source>
        <dbReference type="EMBL" id="MFD0622089.1"/>
    </source>
</evidence>
<gene>
    <name evidence="3" type="ORF">ACFQ2K_03985</name>
    <name evidence="4" type="ORF">ACFQ2K_05380</name>
</gene>
<keyword evidence="1" id="KW-0732">Signal</keyword>